<keyword evidence="5 6" id="KW-0472">Membrane</keyword>
<evidence type="ECO:0000256" key="2">
    <source>
        <dbReference type="ARBA" id="ARBA00022448"/>
    </source>
</evidence>
<evidence type="ECO:0000256" key="1">
    <source>
        <dbReference type="ARBA" id="ARBA00004141"/>
    </source>
</evidence>
<evidence type="ECO:0000313" key="7">
    <source>
        <dbReference type="EMBL" id="CRL20484.1"/>
    </source>
</evidence>
<dbReference type="PANTHER" id="PTHR43791:SF36">
    <property type="entry name" value="TRANSPORTER, PUTATIVE (AFU_ORTHOLOGUE AFUA_6G08340)-RELATED"/>
    <property type="match status" value="1"/>
</dbReference>
<comment type="subcellular location">
    <subcellularLocation>
        <location evidence="1">Membrane</location>
        <topology evidence="1">Multi-pass membrane protein</topology>
    </subcellularLocation>
</comment>
<dbReference type="Proteomes" id="UP000053732">
    <property type="component" value="Unassembled WGS sequence"/>
</dbReference>
<evidence type="ECO:0000256" key="5">
    <source>
        <dbReference type="ARBA" id="ARBA00023136"/>
    </source>
</evidence>
<feature type="transmembrane region" description="Helical" evidence="6">
    <location>
        <begin position="25"/>
        <end position="44"/>
    </location>
</feature>
<name>A0A0G4P2E9_PENC3</name>
<gene>
    <name evidence="7" type="ORF">PCAMFM013_S004g000425</name>
</gene>
<dbReference type="AlphaFoldDB" id="A0A0G4P2E9"/>
<dbReference type="GO" id="GO:0016020">
    <property type="term" value="C:membrane"/>
    <property type="evidence" value="ECO:0007669"/>
    <property type="project" value="UniProtKB-SubCell"/>
</dbReference>
<evidence type="ECO:0000256" key="6">
    <source>
        <dbReference type="SAM" id="Phobius"/>
    </source>
</evidence>
<evidence type="ECO:0000256" key="3">
    <source>
        <dbReference type="ARBA" id="ARBA00022692"/>
    </source>
</evidence>
<dbReference type="PANTHER" id="PTHR43791">
    <property type="entry name" value="PERMEASE-RELATED"/>
    <property type="match status" value="1"/>
</dbReference>
<dbReference type="EMBL" id="HG793137">
    <property type="protein sequence ID" value="CRL20484.1"/>
    <property type="molecule type" value="Genomic_DNA"/>
</dbReference>
<keyword evidence="3 6" id="KW-0812">Transmembrane</keyword>
<dbReference type="GO" id="GO:0022857">
    <property type="term" value="F:transmembrane transporter activity"/>
    <property type="evidence" value="ECO:0007669"/>
    <property type="project" value="TreeGrafter"/>
</dbReference>
<reference evidence="7 8" key="1">
    <citation type="journal article" date="2014" name="Nat. Commun.">
        <title>Multiple recent horizontal transfers of a large genomic region in cheese making fungi.</title>
        <authorList>
            <person name="Cheeseman K."/>
            <person name="Ropars J."/>
            <person name="Renault P."/>
            <person name="Dupont J."/>
            <person name="Gouzy J."/>
            <person name="Branca A."/>
            <person name="Abraham A.L."/>
            <person name="Ceppi M."/>
            <person name="Conseiller E."/>
            <person name="Debuchy R."/>
            <person name="Malagnac F."/>
            <person name="Goarin A."/>
            <person name="Silar P."/>
            <person name="Lacoste S."/>
            <person name="Sallet E."/>
            <person name="Bensimon A."/>
            <person name="Giraud T."/>
            <person name="Brygoo Y."/>
        </authorList>
    </citation>
    <scope>NUCLEOTIDE SEQUENCE [LARGE SCALE GENOMIC DNA]</scope>
    <source>
        <strain evidence="8">FM 013</strain>
    </source>
</reference>
<sequence length="68" mass="7644">MDKVALSEASIFGIKDSDHLAGQQYSWASSIFHFGYLLAQYPILISMQKLRIRRHFGVIIAMLGVTTT</sequence>
<organism evidence="7 8">
    <name type="scientific">Penicillium camemberti (strain FM 013)</name>
    <dbReference type="NCBI Taxonomy" id="1429867"/>
    <lineage>
        <taxon>Eukaryota</taxon>
        <taxon>Fungi</taxon>
        <taxon>Dikarya</taxon>
        <taxon>Ascomycota</taxon>
        <taxon>Pezizomycotina</taxon>
        <taxon>Eurotiomycetes</taxon>
        <taxon>Eurotiomycetidae</taxon>
        <taxon>Eurotiales</taxon>
        <taxon>Aspergillaceae</taxon>
        <taxon>Penicillium</taxon>
    </lineage>
</organism>
<keyword evidence="8" id="KW-1185">Reference proteome</keyword>
<proteinExistence type="predicted"/>
<evidence type="ECO:0000256" key="4">
    <source>
        <dbReference type="ARBA" id="ARBA00022989"/>
    </source>
</evidence>
<keyword evidence="4 6" id="KW-1133">Transmembrane helix</keyword>
<evidence type="ECO:0000313" key="8">
    <source>
        <dbReference type="Proteomes" id="UP000053732"/>
    </source>
</evidence>
<accession>A0A0G4P2E9</accession>
<keyword evidence="2" id="KW-0813">Transport</keyword>
<protein>
    <submittedName>
        <fullName evidence="7">Str. FM013</fullName>
    </submittedName>
</protein>